<evidence type="ECO:0000313" key="6">
    <source>
        <dbReference type="EMBL" id="MXG91579.1"/>
    </source>
</evidence>
<dbReference type="RefSeq" id="WP_160879507.1">
    <property type="nucleotide sequence ID" value="NZ_WUEK01000013.1"/>
</dbReference>
<evidence type="ECO:0000313" key="7">
    <source>
        <dbReference type="Proteomes" id="UP000473325"/>
    </source>
</evidence>
<dbReference type="AlphaFoldDB" id="A0A6L7F259"/>
<dbReference type="GO" id="GO:0016987">
    <property type="term" value="F:sigma factor activity"/>
    <property type="evidence" value="ECO:0007669"/>
    <property type="project" value="UniProtKB-KW"/>
</dbReference>
<keyword evidence="4" id="KW-0804">Transcription</keyword>
<organism evidence="6 7">
    <name type="scientific">Nocardioides flavescens</name>
    <dbReference type="NCBI Taxonomy" id="2691959"/>
    <lineage>
        <taxon>Bacteria</taxon>
        <taxon>Bacillati</taxon>
        <taxon>Actinomycetota</taxon>
        <taxon>Actinomycetes</taxon>
        <taxon>Propionibacteriales</taxon>
        <taxon>Nocardioidaceae</taxon>
        <taxon>Nocardioides</taxon>
    </lineage>
</organism>
<keyword evidence="7" id="KW-1185">Reference proteome</keyword>
<dbReference type="InterPro" id="IPR013249">
    <property type="entry name" value="RNA_pol_sigma70_r4_t2"/>
</dbReference>
<protein>
    <recommendedName>
        <fullName evidence="5">RNA polymerase sigma factor 70 region 4 type 2 domain-containing protein</fullName>
    </recommendedName>
</protein>
<comment type="similarity">
    <text evidence="1">Belongs to the sigma-70 factor family. ECF subfamily.</text>
</comment>
<dbReference type="Pfam" id="PF08281">
    <property type="entry name" value="Sigma70_r4_2"/>
    <property type="match status" value="1"/>
</dbReference>
<dbReference type="InterPro" id="IPR013324">
    <property type="entry name" value="RNA_pol_sigma_r3/r4-like"/>
</dbReference>
<keyword evidence="3" id="KW-0731">Sigma factor</keyword>
<evidence type="ECO:0000256" key="2">
    <source>
        <dbReference type="ARBA" id="ARBA00023015"/>
    </source>
</evidence>
<dbReference type="EMBL" id="WUEK01000013">
    <property type="protein sequence ID" value="MXG91579.1"/>
    <property type="molecule type" value="Genomic_DNA"/>
</dbReference>
<reference evidence="6 7" key="1">
    <citation type="submission" date="2019-12" db="EMBL/GenBank/DDBJ databases">
        <authorList>
            <person name="Kun Z."/>
        </authorList>
    </citation>
    <scope>NUCLEOTIDE SEQUENCE [LARGE SCALE GENOMIC DNA]</scope>
    <source>
        <strain evidence="6 7">YIM 123512</strain>
    </source>
</reference>
<comment type="caution">
    <text evidence="6">The sequence shown here is derived from an EMBL/GenBank/DDBJ whole genome shotgun (WGS) entry which is preliminary data.</text>
</comment>
<dbReference type="GO" id="GO:0003677">
    <property type="term" value="F:DNA binding"/>
    <property type="evidence" value="ECO:0007669"/>
    <property type="project" value="InterPro"/>
</dbReference>
<dbReference type="Gene3D" id="1.10.10.10">
    <property type="entry name" value="Winged helix-like DNA-binding domain superfamily/Winged helix DNA-binding domain"/>
    <property type="match status" value="1"/>
</dbReference>
<keyword evidence="2" id="KW-0805">Transcription regulation</keyword>
<dbReference type="SUPFAM" id="SSF88659">
    <property type="entry name" value="Sigma3 and sigma4 domains of RNA polymerase sigma factors"/>
    <property type="match status" value="1"/>
</dbReference>
<evidence type="ECO:0000256" key="4">
    <source>
        <dbReference type="ARBA" id="ARBA00023163"/>
    </source>
</evidence>
<name>A0A6L7F259_9ACTN</name>
<evidence type="ECO:0000259" key="5">
    <source>
        <dbReference type="Pfam" id="PF08281"/>
    </source>
</evidence>
<evidence type="ECO:0000256" key="3">
    <source>
        <dbReference type="ARBA" id="ARBA00023082"/>
    </source>
</evidence>
<evidence type="ECO:0000256" key="1">
    <source>
        <dbReference type="ARBA" id="ARBA00010641"/>
    </source>
</evidence>
<dbReference type="GO" id="GO:0006352">
    <property type="term" value="P:DNA-templated transcription initiation"/>
    <property type="evidence" value="ECO:0007669"/>
    <property type="project" value="InterPro"/>
</dbReference>
<sequence>MPLTPTARPVDEAHEAALERLLLRACVLELGATQRQVVELRLFHDWSADEIAQHVGLGVDHVQRVIVEAVSRARHRRGDVHPWEVPALPVQTVAAVLGA</sequence>
<gene>
    <name evidence="6" type="ORF">GRQ65_18700</name>
</gene>
<feature type="domain" description="RNA polymerase sigma factor 70 region 4 type 2" evidence="5">
    <location>
        <begin position="21"/>
        <end position="63"/>
    </location>
</feature>
<dbReference type="InterPro" id="IPR036388">
    <property type="entry name" value="WH-like_DNA-bd_sf"/>
</dbReference>
<accession>A0A6L7F259</accession>
<proteinExistence type="inferred from homology"/>
<dbReference type="Proteomes" id="UP000473325">
    <property type="component" value="Unassembled WGS sequence"/>
</dbReference>